<name>A0A1B2E8J0_9BACL</name>
<sequence length="60" mass="6742">MAGQHVLFLFNIRVGGQEIVHAELVFKEANMEYIHSGWALIADGDRILFHDSGEEGDKND</sequence>
<dbReference type="Proteomes" id="UP000189059">
    <property type="component" value="Unassembled WGS sequence"/>
</dbReference>
<evidence type="ECO:0000313" key="2">
    <source>
        <dbReference type="EMBL" id="OOC61586.1"/>
    </source>
</evidence>
<dbReference type="AlphaFoldDB" id="A0A1B2E8J0"/>
<accession>A0A1B2E8J0</accession>
<protein>
    <submittedName>
        <fullName evidence="1">Uncharacterized protein</fullName>
    </submittedName>
</protein>
<proteinExistence type="predicted"/>
<reference evidence="1" key="1">
    <citation type="submission" date="2016-08" db="EMBL/GenBank/DDBJ databases">
        <title>Complete Genome Seqeunce of Paenibacillus sp. nov. IHBB 9852 from high altitute lake of Indian trans-Himalayas.</title>
        <authorList>
            <person name="Kiran S."/>
            <person name="Swarnkar M.K."/>
            <person name="Rana A."/>
            <person name="Tewari R."/>
            <person name="Gulati A."/>
        </authorList>
    </citation>
    <scope>NUCLEOTIDE SEQUENCE [LARGE SCALE GENOMIC DNA]</scope>
    <source>
        <strain evidence="1">IHBB 9852</strain>
    </source>
</reference>
<reference evidence="2 3" key="2">
    <citation type="submission" date="2016-12" db="EMBL/GenBank/DDBJ databases">
        <title>Genome sequencing and description of Paenibacillus sp. nov. from high altitude lake in the Indian Trans- Himalayas.</title>
        <authorList>
            <person name="Kiran S."/>
            <person name="Swarnkar M.K."/>
            <person name="Rana A."/>
            <person name="Tewari R."/>
            <person name="Gulati A."/>
        </authorList>
    </citation>
    <scope>NUCLEOTIDE SEQUENCE [LARGE SCALE GENOMIC DNA]</scope>
    <source>
        <strain evidence="2 3">IHBB 9951</strain>
    </source>
</reference>
<dbReference type="KEGG" id="pib:BBD41_28910"/>
<dbReference type="EMBL" id="MRVI01000001">
    <property type="protein sequence ID" value="OOC61586.1"/>
    <property type="molecule type" value="Genomic_DNA"/>
</dbReference>
<dbReference type="EMBL" id="CP016809">
    <property type="protein sequence ID" value="ANY76271.1"/>
    <property type="molecule type" value="Genomic_DNA"/>
</dbReference>
<keyword evidence="3" id="KW-1185">Reference proteome</keyword>
<evidence type="ECO:0000313" key="3">
    <source>
        <dbReference type="Proteomes" id="UP000189059"/>
    </source>
</evidence>
<gene>
    <name evidence="2" type="ORF">BBD40_06755</name>
    <name evidence="1" type="ORF">BBD41_28910</name>
</gene>
<evidence type="ECO:0000313" key="1">
    <source>
        <dbReference type="EMBL" id="ANY76271.1"/>
    </source>
</evidence>
<organism evidence="1">
    <name type="scientific">Paenibacillus ihbetae</name>
    <dbReference type="NCBI Taxonomy" id="1870820"/>
    <lineage>
        <taxon>Bacteria</taxon>
        <taxon>Bacillati</taxon>
        <taxon>Bacillota</taxon>
        <taxon>Bacilli</taxon>
        <taxon>Bacillales</taxon>
        <taxon>Paenibacillaceae</taxon>
        <taxon>Paenibacillus</taxon>
    </lineage>
</organism>